<dbReference type="Proteomes" id="UP000611945">
    <property type="component" value="Unassembled WGS sequence"/>
</dbReference>
<evidence type="ECO:0000313" key="1">
    <source>
        <dbReference type="EMBL" id="MBD7976981.1"/>
    </source>
</evidence>
<sequence>MNITCFDDLLRAAREQDEPQRLLFVFVTAELPADASAEERQRFAQGQGGTLKPVLCVDKLPDEVIDFTALVAESTRTEVAWELVFAAGLSGRAGLAPNPDEAEQPLKMMVAAIESGSIGSFLAFDRDGQTVAFY</sequence>
<reference evidence="1 2" key="1">
    <citation type="submission" date="2020-08" db="EMBL/GenBank/DDBJ databases">
        <title>A Genomic Blueprint of the Chicken Gut Microbiome.</title>
        <authorList>
            <person name="Gilroy R."/>
            <person name="Ravi A."/>
            <person name="Getino M."/>
            <person name="Pursley I."/>
            <person name="Horton D.L."/>
            <person name="Alikhan N.-F."/>
            <person name="Baker D."/>
            <person name="Gharbi K."/>
            <person name="Hall N."/>
            <person name="Watson M."/>
            <person name="Adriaenssens E.M."/>
            <person name="Foster-Nyarko E."/>
            <person name="Jarju S."/>
            <person name="Secka A."/>
            <person name="Antonio M."/>
            <person name="Oren A."/>
            <person name="Chaudhuri R."/>
            <person name="La Ragione R.M."/>
            <person name="Hildebrand F."/>
            <person name="Pallen M.J."/>
        </authorList>
    </citation>
    <scope>NUCLEOTIDE SEQUENCE [LARGE SCALE GENOMIC DNA]</scope>
    <source>
        <strain evidence="1 2">Sa2CUA2</strain>
    </source>
</reference>
<proteinExistence type="predicted"/>
<accession>A0ABR8TMI1</accession>
<keyword evidence="2" id="KW-1185">Reference proteome</keyword>
<comment type="caution">
    <text evidence="1">The sequence shown here is derived from an EMBL/GenBank/DDBJ whole genome shotgun (WGS) entry which is preliminary data.</text>
</comment>
<name>A0ABR8TMI1_9PSED</name>
<protein>
    <submittedName>
        <fullName evidence="1">Ribonucleotide reductase subunit alpha</fullName>
    </submittedName>
</protein>
<evidence type="ECO:0000313" key="2">
    <source>
        <dbReference type="Proteomes" id="UP000611945"/>
    </source>
</evidence>
<gene>
    <name evidence="1" type="ORF">H9642_07225</name>
</gene>
<dbReference type="RefSeq" id="WP_251835745.1">
    <property type="nucleotide sequence ID" value="NZ_JACSQG010000002.1"/>
</dbReference>
<dbReference type="EMBL" id="JACSQG010000002">
    <property type="protein sequence ID" value="MBD7976981.1"/>
    <property type="molecule type" value="Genomic_DNA"/>
</dbReference>
<organism evidence="1 2">
    <name type="scientific">Serpens gallinarum</name>
    <dbReference type="NCBI Taxonomy" id="2763075"/>
    <lineage>
        <taxon>Bacteria</taxon>
        <taxon>Pseudomonadati</taxon>
        <taxon>Pseudomonadota</taxon>
        <taxon>Gammaproteobacteria</taxon>
        <taxon>Pseudomonadales</taxon>
        <taxon>Pseudomonadaceae</taxon>
        <taxon>Pseudomonas</taxon>
    </lineage>
</organism>